<evidence type="ECO:0000313" key="3">
    <source>
        <dbReference type="Proteomes" id="UP000319514"/>
    </source>
</evidence>
<dbReference type="InterPro" id="IPR016181">
    <property type="entry name" value="Acyl_CoA_acyltransferase"/>
</dbReference>
<keyword evidence="2" id="KW-0808">Transferase</keyword>
<evidence type="ECO:0000313" key="2">
    <source>
        <dbReference type="EMBL" id="TQL57059.1"/>
    </source>
</evidence>
<dbReference type="Pfam" id="PF00583">
    <property type="entry name" value="Acetyltransf_1"/>
    <property type="match status" value="1"/>
</dbReference>
<dbReference type="InterPro" id="IPR000182">
    <property type="entry name" value="GNAT_dom"/>
</dbReference>
<evidence type="ECO:0000259" key="1">
    <source>
        <dbReference type="PROSITE" id="PS51186"/>
    </source>
</evidence>
<dbReference type="Gene3D" id="3.40.630.30">
    <property type="match status" value="1"/>
</dbReference>
<reference evidence="2 3" key="1">
    <citation type="submission" date="2019-06" db="EMBL/GenBank/DDBJ databases">
        <title>Sequencing the genomes of 1000 actinobacteria strains.</title>
        <authorList>
            <person name="Klenk H.-P."/>
        </authorList>
    </citation>
    <scope>NUCLEOTIDE SEQUENCE [LARGE SCALE GENOMIC DNA]</scope>
    <source>
        <strain evidence="2 3">DSM 18082</strain>
    </source>
</reference>
<protein>
    <submittedName>
        <fullName evidence="2">Putative acetyltransferase</fullName>
    </submittedName>
</protein>
<dbReference type="EMBL" id="VFOQ01000002">
    <property type="protein sequence ID" value="TQL57059.1"/>
    <property type="molecule type" value="Genomic_DNA"/>
</dbReference>
<dbReference type="Proteomes" id="UP000319514">
    <property type="component" value="Unassembled WGS sequence"/>
</dbReference>
<comment type="caution">
    <text evidence="2">The sequence shown here is derived from an EMBL/GenBank/DDBJ whole genome shotgun (WGS) entry which is preliminary data.</text>
</comment>
<name>A0A542Z9N6_9MICO</name>
<accession>A0A542Z9N6</accession>
<dbReference type="AlphaFoldDB" id="A0A542Z9N6"/>
<feature type="domain" description="N-acetyltransferase" evidence="1">
    <location>
        <begin position="12"/>
        <end position="150"/>
    </location>
</feature>
<organism evidence="2 3">
    <name type="scientific">Oryzihumus leptocrescens</name>
    <dbReference type="NCBI Taxonomy" id="297536"/>
    <lineage>
        <taxon>Bacteria</taxon>
        <taxon>Bacillati</taxon>
        <taxon>Actinomycetota</taxon>
        <taxon>Actinomycetes</taxon>
        <taxon>Micrococcales</taxon>
        <taxon>Intrasporangiaceae</taxon>
        <taxon>Oryzihumus</taxon>
    </lineage>
</organism>
<dbReference type="GO" id="GO:0016747">
    <property type="term" value="F:acyltransferase activity, transferring groups other than amino-acyl groups"/>
    <property type="evidence" value="ECO:0007669"/>
    <property type="project" value="InterPro"/>
</dbReference>
<dbReference type="PROSITE" id="PS51186">
    <property type="entry name" value="GNAT"/>
    <property type="match status" value="1"/>
</dbReference>
<keyword evidence="3" id="KW-1185">Reference proteome</keyword>
<gene>
    <name evidence="2" type="ORF">FB474_3831</name>
</gene>
<dbReference type="CDD" id="cd04301">
    <property type="entry name" value="NAT_SF"/>
    <property type="match status" value="1"/>
</dbReference>
<sequence length="157" mass="17420">MPATRSDRAVLENLGQLFRHDLSESYGLLPNADGTFNNRPLDQFRTGADPEHRAWLITAAGRLGGYVMTRPLEPGVMMIDGFFVVRALRRTGVGREAARQVVAMFPGRWAIGFQAYNPGAQRFWSLVATDAVGTTWSTHDDPPVEGRPPDSWITFTT</sequence>
<proteinExistence type="predicted"/>
<dbReference type="SUPFAM" id="SSF55729">
    <property type="entry name" value="Acyl-CoA N-acyltransferases (Nat)"/>
    <property type="match status" value="1"/>
</dbReference>